<dbReference type="InterPro" id="IPR001509">
    <property type="entry name" value="Epimerase_deHydtase"/>
</dbReference>
<dbReference type="SUPFAM" id="SSF51735">
    <property type="entry name" value="NAD(P)-binding Rossmann-fold domains"/>
    <property type="match status" value="1"/>
</dbReference>
<proteinExistence type="predicted"/>
<reference evidence="2 3" key="1">
    <citation type="journal article" date="2017" name="Environ. Microbiol.">
        <title>Genomic and physiological analyses of 'Reinekea forsetii' reveal a versatile opportunistic lifestyle during spring algae blooms.</title>
        <authorList>
            <person name="Avci B."/>
            <person name="Hahnke R.L."/>
            <person name="Chafee M."/>
            <person name="Fischer T."/>
            <person name="Gruber-Vodicka H."/>
            <person name="Tegetmeyer H.E."/>
            <person name="Harder J."/>
            <person name="Fuchs B.M."/>
            <person name="Amann R.I."/>
            <person name="Teeling H."/>
        </authorList>
    </citation>
    <scope>NUCLEOTIDE SEQUENCE [LARGE SCALE GENOMIC DNA]</scope>
    <source>
        <strain evidence="2 3">Hel1_31_D35</strain>
    </source>
</reference>
<dbReference type="InterPro" id="IPR036291">
    <property type="entry name" value="NAD(P)-bd_dom_sf"/>
</dbReference>
<dbReference type="PANTHER" id="PTHR43245">
    <property type="entry name" value="BIFUNCTIONAL POLYMYXIN RESISTANCE PROTEIN ARNA"/>
    <property type="match status" value="1"/>
</dbReference>
<dbReference type="AlphaFoldDB" id="A0A2K8KUI9"/>
<dbReference type="EMBL" id="CP011797">
    <property type="protein sequence ID" value="ATX76984.1"/>
    <property type="molecule type" value="Genomic_DNA"/>
</dbReference>
<dbReference type="RefSeq" id="WP_100257276.1">
    <property type="nucleotide sequence ID" value="NZ_CP011797.1"/>
</dbReference>
<dbReference type="Pfam" id="PF01370">
    <property type="entry name" value="Epimerase"/>
    <property type="match status" value="1"/>
</dbReference>
<dbReference type="Gene3D" id="3.40.50.720">
    <property type="entry name" value="NAD(P)-binding Rossmann-like Domain"/>
    <property type="match status" value="1"/>
</dbReference>
<keyword evidence="3" id="KW-1185">Reference proteome</keyword>
<evidence type="ECO:0000259" key="1">
    <source>
        <dbReference type="Pfam" id="PF01370"/>
    </source>
</evidence>
<dbReference type="KEGG" id="rfo:REIFOR_01847"/>
<gene>
    <name evidence="2" type="ORF">REIFOR_01847</name>
</gene>
<name>A0A2K8KUI9_9GAMM</name>
<evidence type="ECO:0000313" key="2">
    <source>
        <dbReference type="EMBL" id="ATX76984.1"/>
    </source>
</evidence>
<dbReference type="OrthoDB" id="7941246at2"/>
<feature type="domain" description="NAD-dependent epimerase/dehydratase" evidence="1">
    <location>
        <begin position="3"/>
        <end position="216"/>
    </location>
</feature>
<accession>A0A2K8KUI9</accession>
<evidence type="ECO:0000313" key="3">
    <source>
        <dbReference type="Proteomes" id="UP000229757"/>
    </source>
</evidence>
<dbReference type="Proteomes" id="UP000229757">
    <property type="component" value="Chromosome"/>
</dbReference>
<dbReference type="InterPro" id="IPR050177">
    <property type="entry name" value="Lipid_A_modif_metabolic_enz"/>
</dbReference>
<organism evidence="2 3">
    <name type="scientific">Reinekea forsetii</name>
    <dbReference type="NCBI Taxonomy" id="1336806"/>
    <lineage>
        <taxon>Bacteria</taxon>
        <taxon>Pseudomonadati</taxon>
        <taxon>Pseudomonadota</taxon>
        <taxon>Gammaproteobacteria</taxon>
        <taxon>Oceanospirillales</taxon>
        <taxon>Saccharospirillaceae</taxon>
        <taxon>Reinekea</taxon>
    </lineage>
</organism>
<sequence>MRVLILGGTGTISSAITNECLKSGNDVIHFNRGTHPPSVNVEFVRGDRFSQEDLSKAAEAKPDVVIDMLCFDANHAQLLTRVFKYKIQQLILCSSACVYDVKSNYSPFTEPMTPNSHWHYGVNKARAESVLREASKEGAFNLTVFRPSHVYDAYSPIHQLGLNGMILFQRLKLGLPVLLLDKGAARWEACFAADAGKGFTAACLNPICYGRTYNLGNGDHFTWQTYYKTVADVLGVQANLRSLESHQIDSGCYAEDSELDFARHISRYNFVVNVDRLHSDLPQLKPHLSLESGLATVWEANSSQKPKSDYSSSVTQLLSLSSALEN</sequence>
<protein>
    <submittedName>
        <fullName evidence="2">NAD-dependent epimerase/dehydratase</fullName>
    </submittedName>
</protein>